<keyword evidence="4" id="KW-0732">Signal</keyword>
<evidence type="ECO:0000256" key="3">
    <source>
        <dbReference type="ARBA" id="ARBA00022801"/>
    </source>
</evidence>
<keyword evidence="7" id="KW-1185">Reference proteome</keyword>
<dbReference type="GO" id="GO:0009253">
    <property type="term" value="P:peptidoglycan catabolic process"/>
    <property type="evidence" value="ECO:0007669"/>
    <property type="project" value="InterPro"/>
</dbReference>
<dbReference type="Pfam" id="PF01520">
    <property type="entry name" value="Amidase_3"/>
    <property type="match status" value="1"/>
</dbReference>
<gene>
    <name evidence="6" type="ORF">EOD43_14755</name>
</gene>
<dbReference type="EMBL" id="SACN01000002">
    <property type="protein sequence ID" value="RVT90807.1"/>
    <property type="molecule type" value="Genomic_DNA"/>
</dbReference>
<evidence type="ECO:0000313" key="7">
    <source>
        <dbReference type="Proteomes" id="UP000282971"/>
    </source>
</evidence>
<dbReference type="GO" id="GO:0008745">
    <property type="term" value="F:N-acetylmuramoyl-L-alanine amidase activity"/>
    <property type="evidence" value="ECO:0007669"/>
    <property type="project" value="UniProtKB-EC"/>
</dbReference>
<organism evidence="6 7">
    <name type="scientific">Sphingomonas crocodyli</name>
    <dbReference type="NCBI Taxonomy" id="1979270"/>
    <lineage>
        <taxon>Bacteria</taxon>
        <taxon>Pseudomonadati</taxon>
        <taxon>Pseudomonadota</taxon>
        <taxon>Alphaproteobacteria</taxon>
        <taxon>Sphingomonadales</taxon>
        <taxon>Sphingomonadaceae</taxon>
        <taxon>Sphingomonas</taxon>
    </lineage>
</organism>
<feature type="chain" id="PRO_5019422219" description="N-acetylmuramoyl-L-alanine amidase" evidence="4">
    <location>
        <begin position="28"/>
        <end position="410"/>
    </location>
</feature>
<dbReference type="PANTHER" id="PTHR30404:SF0">
    <property type="entry name" value="N-ACETYLMURAMOYL-L-ALANINE AMIDASE AMIC"/>
    <property type="match status" value="1"/>
</dbReference>
<dbReference type="SMART" id="SM00646">
    <property type="entry name" value="Ami_3"/>
    <property type="match status" value="1"/>
</dbReference>
<reference evidence="6 7" key="1">
    <citation type="submission" date="2019-01" db="EMBL/GenBank/DDBJ databases">
        <authorList>
            <person name="Chen W.-M."/>
        </authorList>
    </citation>
    <scope>NUCLEOTIDE SEQUENCE [LARGE SCALE GENOMIC DNA]</scope>
    <source>
        <strain evidence="6 7">CCP-7</strain>
    </source>
</reference>
<comment type="caution">
    <text evidence="6">The sequence shown here is derived from an EMBL/GenBank/DDBJ whole genome shotgun (WGS) entry which is preliminary data.</text>
</comment>
<dbReference type="InterPro" id="IPR021731">
    <property type="entry name" value="AMIN_dom"/>
</dbReference>
<evidence type="ECO:0000256" key="2">
    <source>
        <dbReference type="ARBA" id="ARBA00011901"/>
    </source>
</evidence>
<protein>
    <recommendedName>
        <fullName evidence="2">N-acetylmuramoyl-L-alanine amidase</fullName>
        <ecNumber evidence="2">3.5.1.28</ecNumber>
    </recommendedName>
</protein>
<sequence length="410" mass="43273">MVSKSRVSLVRLLIGLAALLLGAPAMAGAIITGVDIATTQVIVRFDKPVATASAFVLNGPQRIAVDLPNTRMGRIQASGGLIASTRHGQYDPTTARIVFELKEPAVVSGADFSPDHQTLTISLKTVSENLFAKAVRKGRQLFGIAPGAQAKAPSQPGGITVPLDPPKPLPVPTVSGAKGSNRPLVVIDAGHGGHDPGSSSSDGSKQEKDVALAIAKAIRDELTASGRVRVALTRSDDRFLVLGERREIARRLKADLFISVHCDSAPNAAARGASIYTLSEVASDRVAAQLAAKENRADILNGVDLGGENNEVSSILIDLAQRETMNISSVFANLLAREMSEGVKMKDNPHKFAGLIVLKAPDVPSVLLETGYISNDEDLKLLLSSGYRKAVAEGVRKAVEIHFARRLTGQ</sequence>
<proteinExistence type="predicted"/>
<dbReference type="Proteomes" id="UP000282971">
    <property type="component" value="Unassembled WGS sequence"/>
</dbReference>
<dbReference type="Gene3D" id="3.40.630.40">
    <property type="entry name" value="Zn-dependent exopeptidases"/>
    <property type="match status" value="1"/>
</dbReference>
<dbReference type="Gene3D" id="2.60.40.3500">
    <property type="match status" value="1"/>
</dbReference>
<evidence type="ECO:0000313" key="6">
    <source>
        <dbReference type="EMBL" id="RVT90807.1"/>
    </source>
</evidence>
<feature type="signal peptide" evidence="4">
    <location>
        <begin position="1"/>
        <end position="27"/>
    </location>
</feature>
<evidence type="ECO:0000256" key="4">
    <source>
        <dbReference type="SAM" id="SignalP"/>
    </source>
</evidence>
<evidence type="ECO:0000259" key="5">
    <source>
        <dbReference type="SMART" id="SM00646"/>
    </source>
</evidence>
<evidence type="ECO:0000256" key="1">
    <source>
        <dbReference type="ARBA" id="ARBA00001561"/>
    </source>
</evidence>
<keyword evidence="3" id="KW-0378">Hydrolase</keyword>
<dbReference type="Pfam" id="PF11741">
    <property type="entry name" value="AMIN"/>
    <property type="match status" value="1"/>
</dbReference>
<name>A0A437LZI3_9SPHN</name>
<dbReference type="PANTHER" id="PTHR30404">
    <property type="entry name" value="N-ACETYLMURAMOYL-L-ALANINE AMIDASE"/>
    <property type="match status" value="1"/>
</dbReference>
<dbReference type="CDD" id="cd02696">
    <property type="entry name" value="MurNAc-LAA"/>
    <property type="match status" value="1"/>
</dbReference>
<accession>A0A437LZI3</accession>
<dbReference type="AlphaFoldDB" id="A0A437LZI3"/>
<dbReference type="EC" id="3.5.1.28" evidence="2"/>
<comment type="catalytic activity">
    <reaction evidence="1">
        <text>Hydrolyzes the link between N-acetylmuramoyl residues and L-amino acid residues in certain cell-wall glycopeptides.</text>
        <dbReference type="EC" id="3.5.1.28"/>
    </reaction>
</comment>
<dbReference type="SUPFAM" id="SSF53187">
    <property type="entry name" value="Zn-dependent exopeptidases"/>
    <property type="match status" value="1"/>
</dbReference>
<dbReference type="GO" id="GO:0030288">
    <property type="term" value="C:outer membrane-bounded periplasmic space"/>
    <property type="evidence" value="ECO:0007669"/>
    <property type="project" value="TreeGrafter"/>
</dbReference>
<dbReference type="InterPro" id="IPR050695">
    <property type="entry name" value="N-acetylmuramoyl_amidase_3"/>
</dbReference>
<feature type="domain" description="MurNAc-LAA" evidence="5">
    <location>
        <begin position="246"/>
        <end position="400"/>
    </location>
</feature>
<dbReference type="InterPro" id="IPR002508">
    <property type="entry name" value="MurNAc-LAA_cat"/>
</dbReference>
<dbReference type="OrthoDB" id="9806267at2"/>